<proteinExistence type="predicted"/>
<dbReference type="Pfam" id="PF15023">
    <property type="entry name" value="DUF4523"/>
    <property type="match status" value="1"/>
</dbReference>
<reference evidence="1 2" key="1">
    <citation type="submission" date="2020-06" db="EMBL/GenBank/DDBJ databases">
        <authorList>
            <person name="Li R."/>
            <person name="Bekaert M."/>
        </authorList>
    </citation>
    <scope>NUCLEOTIDE SEQUENCE [LARGE SCALE GENOMIC DNA]</scope>
    <source>
        <strain evidence="2">wild</strain>
    </source>
</reference>
<dbReference type="GO" id="GO:0003676">
    <property type="term" value="F:nucleic acid binding"/>
    <property type="evidence" value="ECO:0007669"/>
    <property type="project" value="InterPro"/>
</dbReference>
<evidence type="ECO:0008006" key="3">
    <source>
        <dbReference type="Google" id="ProtNLM"/>
    </source>
</evidence>
<dbReference type="InterPro" id="IPR012677">
    <property type="entry name" value="Nucleotide-bd_a/b_plait_sf"/>
</dbReference>
<evidence type="ECO:0000313" key="1">
    <source>
        <dbReference type="EMBL" id="CAC5409736.1"/>
    </source>
</evidence>
<dbReference type="InterPro" id="IPR035979">
    <property type="entry name" value="RBD_domain_sf"/>
</dbReference>
<dbReference type="AlphaFoldDB" id="A0A6J8DNU0"/>
<gene>
    <name evidence="1" type="ORF">MCOR_42986</name>
</gene>
<accession>A0A6J8DNU0</accession>
<dbReference type="EMBL" id="CACVKT020007647">
    <property type="protein sequence ID" value="CAC5409736.1"/>
    <property type="molecule type" value="Genomic_DNA"/>
</dbReference>
<evidence type="ECO:0000313" key="2">
    <source>
        <dbReference type="Proteomes" id="UP000507470"/>
    </source>
</evidence>
<dbReference type="InterPro" id="IPR027827">
    <property type="entry name" value="Tex56"/>
</dbReference>
<dbReference type="PANTHER" id="PTHR35968:SF1">
    <property type="entry name" value="TESTIS EXPRESSED PROTEIN 56"/>
    <property type="match status" value="1"/>
</dbReference>
<dbReference type="PANTHER" id="PTHR35968">
    <property type="entry name" value="CHROMOSOME 6 C6ORF201 HOMOLOG"/>
    <property type="match status" value="1"/>
</dbReference>
<dbReference type="SUPFAM" id="SSF54928">
    <property type="entry name" value="RNA-binding domain, RBD"/>
    <property type="match status" value="1"/>
</dbReference>
<protein>
    <recommendedName>
        <fullName evidence="3">RRM domain-containing protein</fullName>
    </recommendedName>
</protein>
<keyword evidence="2" id="KW-1185">Reference proteome</keyword>
<sequence>MLVGNTKKLDVVIPTVVPKTGKRLNTKSSQFPDTWKTYKRLVNPNQPVPRLREKYVNKGCLLDIPTVDVPSKQGLKCTCYENVVHAVREVCSYTPPMMNRLMKNQQTHRWMKETKNLVKENERYQRPLATLMVRWQLKRILPGYDLSSLYKIFSRHGEIRDLRMTSPNSAMVVFDELAVACNVANSRYLGDPQNRLHCRFWHRTMENKAVVITQRGSCKVKPIPFL</sequence>
<dbReference type="Gene3D" id="3.30.70.330">
    <property type="match status" value="1"/>
</dbReference>
<dbReference type="OrthoDB" id="6077037at2759"/>
<name>A0A6J8DNU0_MYTCO</name>
<dbReference type="Proteomes" id="UP000507470">
    <property type="component" value="Unassembled WGS sequence"/>
</dbReference>
<organism evidence="1 2">
    <name type="scientific">Mytilus coruscus</name>
    <name type="common">Sea mussel</name>
    <dbReference type="NCBI Taxonomy" id="42192"/>
    <lineage>
        <taxon>Eukaryota</taxon>
        <taxon>Metazoa</taxon>
        <taxon>Spiralia</taxon>
        <taxon>Lophotrochozoa</taxon>
        <taxon>Mollusca</taxon>
        <taxon>Bivalvia</taxon>
        <taxon>Autobranchia</taxon>
        <taxon>Pteriomorphia</taxon>
        <taxon>Mytilida</taxon>
        <taxon>Mytiloidea</taxon>
        <taxon>Mytilidae</taxon>
        <taxon>Mytilinae</taxon>
        <taxon>Mytilus</taxon>
    </lineage>
</organism>